<comment type="caution">
    <text evidence="6">The sequence shown here is derived from an EMBL/GenBank/DDBJ whole genome shotgun (WGS) entry which is preliminary data.</text>
</comment>
<dbReference type="EMBL" id="JAJAQI010000052">
    <property type="protein sequence ID" value="MCB4824762.1"/>
    <property type="molecule type" value="Genomic_DNA"/>
</dbReference>
<dbReference type="GO" id="GO:0015627">
    <property type="term" value="C:type II protein secretion system complex"/>
    <property type="evidence" value="ECO:0007669"/>
    <property type="project" value="TreeGrafter"/>
</dbReference>
<dbReference type="GO" id="GO:0009306">
    <property type="term" value="P:protein secretion"/>
    <property type="evidence" value="ECO:0007669"/>
    <property type="project" value="InterPro"/>
</dbReference>
<dbReference type="InterPro" id="IPR050810">
    <property type="entry name" value="Bact_Secretion_Sys_Channel"/>
</dbReference>
<evidence type="ECO:0000259" key="4">
    <source>
        <dbReference type="Pfam" id="PF04972"/>
    </source>
</evidence>
<dbReference type="InterPro" id="IPR004846">
    <property type="entry name" value="T2SS/T3SS_dom"/>
</dbReference>
<dbReference type="PANTHER" id="PTHR30332:SF17">
    <property type="entry name" value="TYPE IV PILIATION SYSTEM PROTEIN DR_0774-RELATED"/>
    <property type="match status" value="1"/>
</dbReference>
<comment type="similarity">
    <text evidence="1">Belongs to the bacterial secretin family.</text>
</comment>
<proteinExistence type="inferred from homology"/>
<dbReference type="RefSeq" id="WP_226613219.1">
    <property type="nucleotide sequence ID" value="NZ_JAJAQI010000052.1"/>
</dbReference>
<dbReference type="PRINTS" id="PR00811">
    <property type="entry name" value="BCTERIALGSPD"/>
</dbReference>
<dbReference type="InterPro" id="IPR032789">
    <property type="entry name" value="T2SS-T3SS_pil_N"/>
</dbReference>
<evidence type="ECO:0000256" key="2">
    <source>
        <dbReference type="SAM" id="SignalP"/>
    </source>
</evidence>
<evidence type="ECO:0000256" key="1">
    <source>
        <dbReference type="RuleBase" id="RU004003"/>
    </source>
</evidence>
<name>A0A9X1IHW5_9PROT</name>
<dbReference type="Pfam" id="PF13629">
    <property type="entry name" value="T2SS-T3SS_pil_N"/>
    <property type="match status" value="1"/>
</dbReference>
<dbReference type="InterPro" id="IPR001775">
    <property type="entry name" value="GspD/PilQ"/>
</dbReference>
<feature type="domain" description="Pilus formation protein N-terminal" evidence="5">
    <location>
        <begin position="49"/>
        <end position="115"/>
    </location>
</feature>
<accession>A0A9X1IHW5</accession>
<protein>
    <submittedName>
        <fullName evidence="6">Type II and III secretion system protein family protein</fullName>
    </submittedName>
</protein>
<feature type="domain" description="BON" evidence="4">
    <location>
        <begin position="143"/>
        <end position="202"/>
    </location>
</feature>
<feature type="signal peptide" evidence="2">
    <location>
        <begin position="1"/>
        <end position="22"/>
    </location>
</feature>
<dbReference type="PANTHER" id="PTHR30332">
    <property type="entry name" value="PROBABLE GENERAL SECRETION PATHWAY PROTEIN D"/>
    <property type="match status" value="1"/>
</dbReference>
<dbReference type="Proteomes" id="UP001139311">
    <property type="component" value="Unassembled WGS sequence"/>
</dbReference>
<dbReference type="InterPro" id="IPR007055">
    <property type="entry name" value="BON_dom"/>
</dbReference>
<evidence type="ECO:0000313" key="7">
    <source>
        <dbReference type="Proteomes" id="UP001139311"/>
    </source>
</evidence>
<feature type="domain" description="Type II/III secretion system secretin-like" evidence="3">
    <location>
        <begin position="287"/>
        <end position="453"/>
    </location>
</feature>
<dbReference type="AlphaFoldDB" id="A0A9X1IHW5"/>
<keyword evidence="2" id="KW-0732">Signal</keyword>
<dbReference type="Pfam" id="PF00263">
    <property type="entry name" value="Secretin"/>
    <property type="match status" value="1"/>
</dbReference>
<feature type="chain" id="PRO_5040920386" evidence="2">
    <location>
        <begin position="23"/>
        <end position="503"/>
    </location>
</feature>
<gene>
    <name evidence="6" type="ORF">LHA35_23815</name>
</gene>
<keyword evidence="7" id="KW-1185">Reference proteome</keyword>
<evidence type="ECO:0000259" key="5">
    <source>
        <dbReference type="Pfam" id="PF13629"/>
    </source>
</evidence>
<dbReference type="Pfam" id="PF04972">
    <property type="entry name" value="BON"/>
    <property type="match status" value="1"/>
</dbReference>
<reference evidence="6" key="1">
    <citation type="submission" date="2021-10" db="EMBL/GenBank/DDBJ databases">
        <title>Roseicella aerolatum sp. nov., isolated from aerosols of e-waste dismantling site.</title>
        <authorList>
            <person name="Qin T."/>
        </authorList>
    </citation>
    <scope>NUCLEOTIDE SEQUENCE</scope>
    <source>
        <strain evidence="6">GB24</strain>
    </source>
</reference>
<sequence>MNRTTLTTAVLAASLATLPALAQPMQPAPGPQPGQAAPQAALAAPTYPILLESGAGRLLQLPRPAATVLAADPRIARVQPASPTSLFLVGVGAGRTTVIATSDDGTPVVQYDVTVRGGRAEGSPAAAAPGGAPAAPRAIPAATVQGAIRQVVPGASQVQVRTTPGGVILTGPVPSAADSQRVEAIARGFLDENQVIQNQMEVLSSVQVNLRVRVLEISREVTRNLGFNWQALGRSGNFVLGLRSGPGADSIASAVLGGLSGGALAAPALLGAAYRTANADVNAIVDALAEDQLITILAEPNLTAQSGESASFLAGGEFPIPVQATISGQVSIQFKQFGVGLSFVPTVLGPDRMNLRVRPEVSELSQNGAIVVPLASGTVRIPALAVRRAETTVEVGSGQSFAIAGLLQRSTTQVGNGVAGIGEVPVLGGLFRSERFRRAESELVIIVTPYLVRPVSDPRALSGPSEGFRPATDLDRLLYNRQIARGSRPATPIAPVNAGFILN</sequence>
<evidence type="ECO:0000259" key="3">
    <source>
        <dbReference type="Pfam" id="PF00263"/>
    </source>
</evidence>
<evidence type="ECO:0000313" key="6">
    <source>
        <dbReference type="EMBL" id="MCB4824762.1"/>
    </source>
</evidence>
<organism evidence="6 7">
    <name type="scientific">Roseicella aerolata</name>
    <dbReference type="NCBI Taxonomy" id="2883479"/>
    <lineage>
        <taxon>Bacteria</taxon>
        <taxon>Pseudomonadati</taxon>
        <taxon>Pseudomonadota</taxon>
        <taxon>Alphaproteobacteria</taxon>
        <taxon>Acetobacterales</taxon>
        <taxon>Roseomonadaceae</taxon>
        <taxon>Roseicella</taxon>
    </lineage>
</organism>